<reference evidence="15 16" key="1">
    <citation type="journal article" date="2007" name="Nature">
        <title>Evolution of genes and genomes on the Drosophila phylogeny.</title>
        <authorList>
            <consortium name="Drosophila 12 Genomes Consortium"/>
            <person name="Clark A.G."/>
            <person name="Eisen M.B."/>
            <person name="Smith D.R."/>
            <person name="Bergman C.M."/>
            <person name="Oliver B."/>
            <person name="Markow T.A."/>
            <person name="Kaufman T.C."/>
            <person name="Kellis M."/>
            <person name="Gelbart W."/>
            <person name="Iyer V.N."/>
            <person name="Pollard D.A."/>
            <person name="Sackton T.B."/>
            <person name="Larracuente A.M."/>
            <person name="Singh N.D."/>
            <person name="Abad J.P."/>
            <person name="Abt D.N."/>
            <person name="Adryan B."/>
            <person name="Aguade M."/>
            <person name="Akashi H."/>
            <person name="Anderson W.W."/>
            <person name="Aquadro C.F."/>
            <person name="Ardell D.H."/>
            <person name="Arguello R."/>
            <person name="Artieri C.G."/>
            <person name="Barbash D.A."/>
            <person name="Barker D."/>
            <person name="Barsanti P."/>
            <person name="Batterham P."/>
            <person name="Batzoglou S."/>
            <person name="Begun D."/>
            <person name="Bhutkar A."/>
            <person name="Blanco E."/>
            <person name="Bosak S.A."/>
            <person name="Bradley R.K."/>
            <person name="Brand A.D."/>
            <person name="Brent M.R."/>
            <person name="Brooks A.N."/>
            <person name="Brown R.H."/>
            <person name="Butlin R.K."/>
            <person name="Caggese C."/>
            <person name="Calvi B.R."/>
            <person name="Bernardo de Carvalho A."/>
            <person name="Caspi A."/>
            <person name="Castrezana S."/>
            <person name="Celniker S.E."/>
            <person name="Chang J.L."/>
            <person name="Chapple C."/>
            <person name="Chatterji S."/>
            <person name="Chinwalla A."/>
            <person name="Civetta A."/>
            <person name="Clifton S.W."/>
            <person name="Comeron J.M."/>
            <person name="Costello J.C."/>
            <person name="Coyne J.A."/>
            <person name="Daub J."/>
            <person name="David R.G."/>
            <person name="Delcher A.L."/>
            <person name="Delehaunty K."/>
            <person name="Do C.B."/>
            <person name="Ebling H."/>
            <person name="Edwards K."/>
            <person name="Eickbush T."/>
            <person name="Evans J.D."/>
            <person name="Filipski A."/>
            <person name="Findeiss S."/>
            <person name="Freyhult E."/>
            <person name="Fulton L."/>
            <person name="Fulton R."/>
            <person name="Garcia A.C."/>
            <person name="Gardiner A."/>
            <person name="Garfield D.A."/>
            <person name="Garvin B.E."/>
            <person name="Gibson G."/>
            <person name="Gilbert D."/>
            <person name="Gnerre S."/>
            <person name="Godfrey J."/>
            <person name="Good R."/>
            <person name="Gotea V."/>
            <person name="Gravely B."/>
            <person name="Greenberg A.J."/>
            <person name="Griffiths-Jones S."/>
            <person name="Gross S."/>
            <person name="Guigo R."/>
            <person name="Gustafson E.A."/>
            <person name="Haerty W."/>
            <person name="Hahn M.W."/>
            <person name="Halligan D.L."/>
            <person name="Halpern A.L."/>
            <person name="Halter G.M."/>
            <person name="Han M.V."/>
            <person name="Heger A."/>
            <person name="Hillier L."/>
            <person name="Hinrichs A.S."/>
            <person name="Holmes I."/>
            <person name="Hoskins R.A."/>
            <person name="Hubisz M.J."/>
            <person name="Hultmark D."/>
            <person name="Huntley M.A."/>
            <person name="Jaffe D.B."/>
            <person name="Jagadeeshan S."/>
            <person name="Jeck W.R."/>
            <person name="Johnson J."/>
            <person name="Jones C.D."/>
            <person name="Jordan W.C."/>
            <person name="Karpen G.H."/>
            <person name="Kataoka E."/>
            <person name="Keightley P.D."/>
            <person name="Kheradpour P."/>
            <person name="Kirkness E.F."/>
            <person name="Koerich L.B."/>
            <person name="Kristiansen K."/>
            <person name="Kudrna D."/>
            <person name="Kulathinal R.J."/>
            <person name="Kumar S."/>
            <person name="Kwok R."/>
            <person name="Lander E."/>
            <person name="Langley C.H."/>
            <person name="Lapoint R."/>
            <person name="Lazzaro B.P."/>
            <person name="Lee S.J."/>
            <person name="Levesque L."/>
            <person name="Li R."/>
            <person name="Lin C.F."/>
            <person name="Lin M.F."/>
            <person name="Lindblad-Toh K."/>
            <person name="Llopart A."/>
            <person name="Long M."/>
            <person name="Low L."/>
            <person name="Lozovsky E."/>
            <person name="Lu J."/>
            <person name="Luo M."/>
            <person name="Machado C.A."/>
            <person name="Makalowski W."/>
            <person name="Marzo M."/>
            <person name="Matsuda M."/>
            <person name="Matzkin L."/>
            <person name="McAllister B."/>
            <person name="McBride C.S."/>
            <person name="McKernan B."/>
            <person name="McKernan K."/>
            <person name="Mendez-Lago M."/>
            <person name="Minx P."/>
            <person name="Mollenhauer M.U."/>
            <person name="Montooth K."/>
            <person name="Mount S.M."/>
            <person name="Mu X."/>
            <person name="Myers E."/>
            <person name="Negre B."/>
            <person name="Newfeld S."/>
            <person name="Nielsen R."/>
            <person name="Noor M.A."/>
            <person name="O'Grady P."/>
            <person name="Pachter L."/>
            <person name="Papaceit M."/>
            <person name="Parisi M.J."/>
            <person name="Parisi M."/>
            <person name="Parts L."/>
            <person name="Pedersen J.S."/>
            <person name="Pesole G."/>
            <person name="Phillippy A.M."/>
            <person name="Ponting C.P."/>
            <person name="Pop M."/>
            <person name="Porcelli D."/>
            <person name="Powell J.R."/>
            <person name="Prohaska S."/>
            <person name="Pruitt K."/>
            <person name="Puig M."/>
            <person name="Quesneville H."/>
            <person name="Ram K.R."/>
            <person name="Rand D."/>
            <person name="Rasmussen M.D."/>
            <person name="Reed L.K."/>
            <person name="Reenan R."/>
            <person name="Reily A."/>
            <person name="Remington K.A."/>
            <person name="Rieger T.T."/>
            <person name="Ritchie M.G."/>
            <person name="Robin C."/>
            <person name="Rogers Y.H."/>
            <person name="Rohde C."/>
            <person name="Rozas J."/>
            <person name="Rubenfield M.J."/>
            <person name="Ruiz A."/>
            <person name="Russo S."/>
            <person name="Salzberg S.L."/>
            <person name="Sanchez-Gracia A."/>
            <person name="Saranga D.J."/>
            <person name="Sato H."/>
            <person name="Schaeffer S.W."/>
            <person name="Schatz M.C."/>
            <person name="Schlenke T."/>
            <person name="Schwartz R."/>
            <person name="Segarra C."/>
            <person name="Singh R.S."/>
            <person name="Sirot L."/>
            <person name="Sirota M."/>
            <person name="Sisneros N.B."/>
            <person name="Smith C.D."/>
            <person name="Smith T.F."/>
            <person name="Spieth J."/>
            <person name="Stage D.E."/>
            <person name="Stark A."/>
            <person name="Stephan W."/>
            <person name="Strausberg R.L."/>
            <person name="Strempel S."/>
            <person name="Sturgill D."/>
            <person name="Sutton G."/>
            <person name="Sutton G.G."/>
            <person name="Tao W."/>
            <person name="Teichmann S."/>
            <person name="Tobari Y.N."/>
            <person name="Tomimura Y."/>
            <person name="Tsolas J.M."/>
            <person name="Valente V.L."/>
            <person name="Venter E."/>
            <person name="Venter J.C."/>
            <person name="Vicario S."/>
            <person name="Vieira F.G."/>
            <person name="Vilella A.J."/>
            <person name="Villasante A."/>
            <person name="Walenz B."/>
            <person name="Wang J."/>
            <person name="Wasserman M."/>
            <person name="Watts T."/>
            <person name="Wilson D."/>
            <person name="Wilson R.K."/>
            <person name="Wing R.A."/>
            <person name="Wolfner M.F."/>
            <person name="Wong A."/>
            <person name="Wong G.K."/>
            <person name="Wu C.I."/>
            <person name="Wu G."/>
            <person name="Yamamoto D."/>
            <person name="Yang H.P."/>
            <person name="Yang S.P."/>
            <person name="Yorke J.A."/>
            <person name="Yoshida K."/>
            <person name="Zdobnov E."/>
            <person name="Zhang P."/>
            <person name="Zhang Y."/>
            <person name="Zimin A.V."/>
            <person name="Baldwin J."/>
            <person name="Abdouelleil A."/>
            <person name="Abdulkadir J."/>
            <person name="Abebe A."/>
            <person name="Abera B."/>
            <person name="Abreu J."/>
            <person name="Acer S.C."/>
            <person name="Aftuck L."/>
            <person name="Alexander A."/>
            <person name="An P."/>
            <person name="Anderson E."/>
            <person name="Anderson S."/>
            <person name="Arachi H."/>
            <person name="Azer M."/>
            <person name="Bachantsang P."/>
            <person name="Barry A."/>
            <person name="Bayul T."/>
            <person name="Berlin A."/>
            <person name="Bessette D."/>
            <person name="Bloom T."/>
            <person name="Blye J."/>
            <person name="Boguslavskiy L."/>
            <person name="Bonnet C."/>
            <person name="Boukhgalter B."/>
            <person name="Bourzgui I."/>
            <person name="Brown A."/>
            <person name="Cahill P."/>
            <person name="Channer S."/>
            <person name="Cheshatsang Y."/>
            <person name="Chuda L."/>
            <person name="Citroen M."/>
            <person name="Collymore A."/>
            <person name="Cooke P."/>
            <person name="Costello M."/>
            <person name="D'Aco K."/>
            <person name="Daza R."/>
            <person name="De Haan G."/>
            <person name="DeGray S."/>
            <person name="DeMaso C."/>
            <person name="Dhargay N."/>
            <person name="Dooley K."/>
            <person name="Dooley E."/>
            <person name="Doricent M."/>
            <person name="Dorje P."/>
            <person name="Dorjee K."/>
            <person name="Dupes A."/>
            <person name="Elong R."/>
            <person name="Falk J."/>
            <person name="Farina A."/>
            <person name="Faro S."/>
            <person name="Ferguson D."/>
            <person name="Fisher S."/>
            <person name="Foley C.D."/>
            <person name="Franke A."/>
            <person name="Friedrich D."/>
            <person name="Gadbois L."/>
            <person name="Gearin G."/>
            <person name="Gearin C.R."/>
            <person name="Giannoukos G."/>
            <person name="Goode T."/>
            <person name="Graham J."/>
            <person name="Grandbois E."/>
            <person name="Grewal S."/>
            <person name="Gyaltsen K."/>
            <person name="Hafez N."/>
            <person name="Hagos B."/>
            <person name="Hall J."/>
            <person name="Henson C."/>
            <person name="Hollinger A."/>
            <person name="Honan T."/>
            <person name="Huard M.D."/>
            <person name="Hughes L."/>
            <person name="Hurhula B."/>
            <person name="Husby M.E."/>
            <person name="Kamat A."/>
            <person name="Kanga B."/>
            <person name="Kashin S."/>
            <person name="Khazanovich D."/>
            <person name="Kisner P."/>
            <person name="Lance K."/>
            <person name="Lara M."/>
            <person name="Lee W."/>
            <person name="Lennon N."/>
            <person name="Letendre F."/>
            <person name="LeVine R."/>
            <person name="Lipovsky A."/>
            <person name="Liu X."/>
            <person name="Liu J."/>
            <person name="Liu S."/>
            <person name="Lokyitsang T."/>
            <person name="Lokyitsang Y."/>
            <person name="Lubonja R."/>
            <person name="Lui A."/>
            <person name="MacDonald P."/>
            <person name="Magnisalis V."/>
            <person name="Maru K."/>
            <person name="Matthews C."/>
            <person name="McCusker W."/>
            <person name="McDonough S."/>
            <person name="Mehta T."/>
            <person name="Meldrim J."/>
            <person name="Meneus L."/>
            <person name="Mihai O."/>
            <person name="Mihalev A."/>
            <person name="Mihova T."/>
            <person name="Mittelman R."/>
            <person name="Mlenga V."/>
            <person name="Montmayeur A."/>
            <person name="Mulrain L."/>
            <person name="Navidi A."/>
            <person name="Naylor J."/>
            <person name="Negash T."/>
            <person name="Nguyen T."/>
            <person name="Nguyen N."/>
            <person name="Nicol R."/>
            <person name="Norbu C."/>
            <person name="Norbu N."/>
            <person name="Novod N."/>
            <person name="O'Neill B."/>
            <person name="Osman S."/>
            <person name="Markiewicz E."/>
            <person name="Oyono O.L."/>
            <person name="Patti C."/>
            <person name="Phunkhang P."/>
            <person name="Pierre F."/>
            <person name="Priest M."/>
            <person name="Raghuraman S."/>
            <person name="Rege F."/>
            <person name="Reyes R."/>
            <person name="Rise C."/>
            <person name="Rogov P."/>
            <person name="Ross K."/>
            <person name="Ryan E."/>
            <person name="Settipalli S."/>
            <person name="Shea T."/>
            <person name="Sherpa N."/>
            <person name="Shi L."/>
            <person name="Shih D."/>
            <person name="Sparrow T."/>
            <person name="Spaulding J."/>
            <person name="Stalker J."/>
            <person name="Stange-Thomann N."/>
            <person name="Stavropoulos S."/>
            <person name="Stone C."/>
            <person name="Strader C."/>
            <person name="Tesfaye S."/>
            <person name="Thomson T."/>
            <person name="Thoulutsang Y."/>
            <person name="Thoulutsang D."/>
            <person name="Topham K."/>
            <person name="Topping I."/>
            <person name="Tsamla T."/>
            <person name="Vassiliev H."/>
            <person name="Vo A."/>
            <person name="Wangchuk T."/>
            <person name="Wangdi T."/>
            <person name="Weiand M."/>
            <person name="Wilkinson J."/>
            <person name="Wilson A."/>
            <person name="Yadav S."/>
            <person name="Young G."/>
            <person name="Yu Q."/>
            <person name="Zembek L."/>
            <person name="Zhong D."/>
            <person name="Zimmer A."/>
            <person name="Zwirko Z."/>
            <person name="Jaffe D.B."/>
            <person name="Alvarez P."/>
            <person name="Brockman W."/>
            <person name="Butler J."/>
            <person name="Chin C."/>
            <person name="Gnerre S."/>
            <person name="Grabherr M."/>
            <person name="Kleber M."/>
            <person name="Mauceli E."/>
            <person name="MacCallum I."/>
        </authorList>
    </citation>
    <scope>NUCLEOTIDE SEQUENCE [LARGE SCALE GENOMIC DNA]</scope>
    <source>
        <strain evidence="16">Tucson 15287-2541.00</strain>
    </source>
</reference>
<dbReference type="OrthoDB" id="10059102at2759"/>
<proteinExistence type="inferred from homology"/>
<dbReference type="SUPFAM" id="SSF50494">
    <property type="entry name" value="Trypsin-like serine proteases"/>
    <property type="match status" value="1"/>
</dbReference>
<evidence type="ECO:0000256" key="12">
    <source>
        <dbReference type="RuleBase" id="RU363034"/>
    </source>
</evidence>
<evidence type="ECO:0000256" key="7">
    <source>
        <dbReference type="ARBA" id="ARBA00022825"/>
    </source>
</evidence>
<dbReference type="PROSITE" id="PS50240">
    <property type="entry name" value="TRYPSIN_DOM"/>
    <property type="match status" value="1"/>
</dbReference>
<evidence type="ECO:0000256" key="6">
    <source>
        <dbReference type="ARBA" id="ARBA00022801"/>
    </source>
</evidence>
<evidence type="ECO:0000256" key="8">
    <source>
        <dbReference type="ARBA" id="ARBA00023145"/>
    </source>
</evidence>
<dbReference type="MEROPS" id="S01.A81"/>
<keyword evidence="7 12" id="KW-0720">Serine protease</keyword>
<dbReference type="STRING" id="7222.B4JVG2"/>
<evidence type="ECO:0000256" key="3">
    <source>
        <dbReference type="ARBA" id="ARBA00022525"/>
    </source>
</evidence>
<dbReference type="HOGENOM" id="CLU_006842_7_1_1"/>
<accession>B4JVG2</accession>
<evidence type="ECO:0000313" key="16">
    <source>
        <dbReference type="Proteomes" id="UP000001070"/>
    </source>
</evidence>
<dbReference type="PANTHER" id="PTHR24276">
    <property type="entry name" value="POLYSERASE-RELATED"/>
    <property type="match status" value="1"/>
</dbReference>
<dbReference type="SMR" id="B4JVG2"/>
<dbReference type="Gene3D" id="2.40.10.10">
    <property type="entry name" value="Trypsin-like serine proteases"/>
    <property type="match status" value="1"/>
</dbReference>
<dbReference type="OMA" id="RSGAHFC"/>
<comment type="catalytic activity">
    <reaction evidence="10">
        <text>Preferential cleavage: Arg-|-Xaa, Lys-|-Xaa.</text>
        <dbReference type="EC" id="3.4.21.4"/>
    </reaction>
</comment>
<dbReference type="EMBL" id="CH916375">
    <property type="protein sequence ID" value="EDV98430.1"/>
    <property type="molecule type" value="Genomic_DNA"/>
</dbReference>
<dbReference type="InterPro" id="IPR001314">
    <property type="entry name" value="Peptidase_S1A"/>
</dbReference>
<dbReference type="FunFam" id="2.40.10.10:FF:000077">
    <property type="entry name" value="Predicted protein"/>
    <property type="match status" value="1"/>
</dbReference>
<dbReference type="InterPro" id="IPR050430">
    <property type="entry name" value="Peptidase_S1"/>
</dbReference>
<dbReference type="GO" id="GO:0004252">
    <property type="term" value="F:serine-type endopeptidase activity"/>
    <property type="evidence" value="ECO:0007669"/>
    <property type="project" value="UniProtKB-EC"/>
</dbReference>
<evidence type="ECO:0000313" key="15">
    <source>
        <dbReference type="EMBL" id="EDV98430.1"/>
    </source>
</evidence>
<dbReference type="InterPro" id="IPR001254">
    <property type="entry name" value="Trypsin_dom"/>
</dbReference>
<dbReference type="SMART" id="SM00020">
    <property type="entry name" value="Tryp_SPc"/>
    <property type="match status" value="1"/>
</dbReference>
<evidence type="ECO:0000256" key="13">
    <source>
        <dbReference type="SAM" id="SignalP"/>
    </source>
</evidence>
<gene>
    <name evidence="15" type="primary">Dgri\GH22680</name>
    <name evidence="15" type="ORF">Dgri_GH22680</name>
</gene>
<dbReference type="EC" id="3.4.21.4" evidence="11"/>
<feature type="chain" id="PRO_5002813029" description="trypsin" evidence="13">
    <location>
        <begin position="21"/>
        <end position="258"/>
    </location>
</feature>
<keyword evidence="5 13" id="KW-0732">Signal</keyword>
<evidence type="ECO:0000256" key="1">
    <source>
        <dbReference type="ARBA" id="ARBA00004239"/>
    </source>
</evidence>
<evidence type="ECO:0000256" key="9">
    <source>
        <dbReference type="ARBA" id="ARBA00023157"/>
    </source>
</evidence>
<dbReference type="Pfam" id="PF00089">
    <property type="entry name" value="Trypsin"/>
    <property type="match status" value="1"/>
</dbReference>
<evidence type="ECO:0000256" key="11">
    <source>
        <dbReference type="ARBA" id="ARBA00038868"/>
    </source>
</evidence>
<dbReference type="PRINTS" id="PR00722">
    <property type="entry name" value="CHYMOTRYPSIN"/>
</dbReference>
<evidence type="ECO:0000256" key="4">
    <source>
        <dbReference type="ARBA" id="ARBA00022670"/>
    </source>
</evidence>
<dbReference type="InterPro" id="IPR043504">
    <property type="entry name" value="Peptidase_S1_PA_chymotrypsin"/>
</dbReference>
<dbReference type="KEGG" id="dgr:6568781"/>
<evidence type="ECO:0000256" key="2">
    <source>
        <dbReference type="ARBA" id="ARBA00007664"/>
    </source>
</evidence>
<dbReference type="AlphaFoldDB" id="B4JVG2"/>
<dbReference type="InterPro" id="IPR033116">
    <property type="entry name" value="TRYPSIN_SER"/>
</dbReference>
<evidence type="ECO:0000256" key="5">
    <source>
        <dbReference type="ARBA" id="ARBA00022729"/>
    </source>
</evidence>
<feature type="signal peptide" evidence="13">
    <location>
        <begin position="1"/>
        <end position="20"/>
    </location>
</feature>
<keyword evidence="16" id="KW-1185">Reference proteome</keyword>
<protein>
    <recommendedName>
        <fullName evidence="11">trypsin</fullName>
        <ecNumber evidence="11">3.4.21.4</ecNumber>
    </recommendedName>
</protein>
<evidence type="ECO:0000256" key="10">
    <source>
        <dbReference type="ARBA" id="ARBA00036320"/>
    </source>
</evidence>
<keyword evidence="6 12" id="KW-0378">Hydrolase</keyword>
<comment type="subcellular location">
    <subcellularLocation>
        <location evidence="1">Secreted</location>
        <location evidence="1">Extracellular space</location>
    </subcellularLocation>
</comment>
<dbReference type="InParanoid" id="B4JVG2"/>
<keyword evidence="4 12" id="KW-0645">Protease</keyword>
<keyword evidence="3" id="KW-0964">Secreted</keyword>
<feature type="domain" description="Peptidase S1" evidence="14">
    <location>
        <begin position="31"/>
        <end position="256"/>
    </location>
</feature>
<dbReference type="PhylomeDB" id="B4JVG2"/>
<dbReference type="CDD" id="cd00190">
    <property type="entry name" value="Tryp_SPc"/>
    <property type="match status" value="1"/>
</dbReference>
<dbReference type="PROSITE" id="PS00134">
    <property type="entry name" value="TRYPSIN_HIS"/>
    <property type="match status" value="1"/>
</dbReference>
<dbReference type="eggNOG" id="KOG3627">
    <property type="taxonomic scope" value="Eukaryota"/>
</dbReference>
<organism evidence="16">
    <name type="scientific">Drosophila grimshawi</name>
    <name type="common">Hawaiian fruit fly</name>
    <name type="synonym">Idiomyia grimshawi</name>
    <dbReference type="NCBI Taxonomy" id="7222"/>
    <lineage>
        <taxon>Eukaryota</taxon>
        <taxon>Metazoa</taxon>
        <taxon>Ecdysozoa</taxon>
        <taxon>Arthropoda</taxon>
        <taxon>Hexapoda</taxon>
        <taxon>Insecta</taxon>
        <taxon>Pterygota</taxon>
        <taxon>Neoptera</taxon>
        <taxon>Endopterygota</taxon>
        <taxon>Diptera</taxon>
        <taxon>Brachycera</taxon>
        <taxon>Muscomorpha</taxon>
        <taxon>Ephydroidea</taxon>
        <taxon>Drosophilidae</taxon>
        <taxon>Drosophila</taxon>
        <taxon>Hawaiian Drosophila</taxon>
    </lineage>
</organism>
<evidence type="ECO:0000259" key="14">
    <source>
        <dbReference type="PROSITE" id="PS50240"/>
    </source>
</evidence>
<dbReference type="InterPro" id="IPR009003">
    <property type="entry name" value="Peptidase_S1_PA"/>
</dbReference>
<dbReference type="PROSITE" id="PS00135">
    <property type="entry name" value="TRYPSIN_SER"/>
    <property type="match status" value="1"/>
</dbReference>
<keyword evidence="9" id="KW-1015">Disulfide bond</keyword>
<dbReference type="Proteomes" id="UP000001070">
    <property type="component" value="Unassembled WGS sequence"/>
</dbReference>
<dbReference type="InterPro" id="IPR018114">
    <property type="entry name" value="TRYPSIN_HIS"/>
</dbReference>
<dbReference type="GO" id="GO:0005576">
    <property type="term" value="C:extracellular region"/>
    <property type="evidence" value="ECO:0007669"/>
    <property type="project" value="UniProtKB-SubCell"/>
</dbReference>
<name>B4JVG2_DROGR</name>
<comment type="similarity">
    <text evidence="2">Belongs to the peptidase S1 family.</text>
</comment>
<sequence>MFRPTILVIVLANLAGNALGDLMPLPLDGRIVGGSPAVIGSYPWQVSLQRSGSHYCSGSLISSSLVVTAAHCLISTAGVTIANLRVRAGSSYKYSGGILSTVKDFRVHEAYNKSDKMFDVAVIRLKTPLKLSPSLNVIPLAEVTPKHNADATCTGWGATSYQGSSSWQLFYINTRIVGRTECSGSSYGYGSKIRATMICAAFPQRDACQGDSGGPLVSDGKLVGIVSWGNKCAEPNYPGVYANVAELRDWIDRAVITI</sequence>
<dbReference type="PANTHER" id="PTHR24276:SF91">
    <property type="entry name" value="AT26814P-RELATED"/>
    <property type="match status" value="1"/>
</dbReference>
<dbReference type="GO" id="GO:0006508">
    <property type="term" value="P:proteolysis"/>
    <property type="evidence" value="ECO:0007669"/>
    <property type="project" value="UniProtKB-KW"/>
</dbReference>
<keyword evidence="8" id="KW-0865">Zymogen</keyword>